<reference evidence="1 2" key="1">
    <citation type="submission" date="2011-03" db="EMBL/GenBank/DDBJ databases">
        <title>The complete genome of Archaeoglobus veneficus SNP6.</title>
        <authorList>
            <consortium name="US DOE Joint Genome Institute (JGI-PGF)"/>
            <person name="Lucas S."/>
            <person name="Copeland A."/>
            <person name="Lapidus A."/>
            <person name="Bruce D."/>
            <person name="Goodwin L."/>
            <person name="Pitluck S."/>
            <person name="Kyrpides N."/>
            <person name="Mavromatis K."/>
            <person name="Pagani I."/>
            <person name="Ivanova N."/>
            <person name="Mikhailova N."/>
            <person name="Lu M."/>
            <person name="Detter J.C."/>
            <person name="Tapia R."/>
            <person name="Han C."/>
            <person name="Land M."/>
            <person name="Hauser L."/>
            <person name="Markowitz V."/>
            <person name="Cheng J.-F."/>
            <person name="Hugenholtz P."/>
            <person name="Woyke T."/>
            <person name="Wu D."/>
            <person name="Spring S."/>
            <person name="Brambilla E."/>
            <person name="Klenk H.-P."/>
            <person name="Eisen J.A."/>
        </authorList>
    </citation>
    <scope>NUCLEOTIDE SEQUENCE [LARGE SCALE GENOMIC DNA]</scope>
    <source>
        <strain>SNP6</strain>
    </source>
</reference>
<evidence type="ECO:0000313" key="2">
    <source>
        <dbReference type="Proteomes" id="UP000008136"/>
    </source>
</evidence>
<sequence>MDEQGEKGGIKGRVVRVLSHAEFEAELDAEAGDVVRAGDIIAVVTSIHQEEPDYVKYLSDLEKEEIKKFLPDVAEGKKIAKCVVLCRADLSEARKSPKIGENVEKVDDIFLRELHFSSGEFRIPYLIPLLQKCKDVSIARSLLYRLMELIPEEKELLKIILAEIEYSMMRGVEL</sequence>
<dbReference type="GeneID" id="10393783"/>
<proteinExistence type="predicted"/>
<dbReference type="eggNOG" id="arCOG11119">
    <property type="taxonomic scope" value="Archaea"/>
</dbReference>
<evidence type="ECO:0000313" key="1">
    <source>
        <dbReference type="EMBL" id="AEA46705.1"/>
    </source>
</evidence>
<accession>F2KR68</accession>
<dbReference type="EMBL" id="CP002588">
    <property type="protein sequence ID" value="AEA46705.1"/>
    <property type="molecule type" value="Genomic_DNA"/>
</dbReference>
<organism evidence="1 2">
    <name type="scientific">Archaeoglobus veneficus (strain DSM 11195 / SNP6)</name>
    <dbReference type="NCBI Taxonomy" id="693661"/>
    <lineage>
        <taxon>Archaea</taxon>
        <taxon>Methanobacteriati</taxon>
        <taxon>Methanobacteriota</taxon>
        <taxon>Archaeoglobi</taxon>
        <taxon>Archaeoglobales</taxon>
        <taxon>Archaeoglobaceae</taxon>
        <taxon>Archaeoglobus</taxon>
    </lineage>
</organism>
<dbReference type="HOGENOM" id="CLU_1648243_0_0_2"/>
<dbReference type="OrthoDB" id="382088at2157"/>
<dbReference type="AlphaFoldDB" id="F2KR68"/>
<keyword evidence="2" id="KW-1185">Reference proteome</keyword>
<dbReference type="STRING" id="693661.Arcve_0685"/>
<name>F2KR68_ARCVS</name>
<dbReference type="KEGG" id="ave:Arcve_0685"/>
<protein>
    <submittedName>
        <fullName evidence="1">Uncharacterized protein</fullName>
    </submittedName>
</protein>
<dbReference type="Proteomes" id="UP000008136">
    <property type="component" value="Chromosome"/>
</dbReference>
<dbReference type="RefSeq" id="WP_013683377.1">
    <property type="nucleotide sequence ID" value="NC_015320.1"/>
</dbReference>
<gene>
    <name evidence="1" type="ordered locus">Arcve_0685</name>
</gene>